<keyword evidence="2" id="KW-0012">Acyltransferase</keyword>
<dbReference type="PANTHER" id="PTHR43792">
    <property type="entry name" value="GNAT FAMILY, PUTATIVE (AFU_ORTHOLOGUE AFUA_3G00765)-RELATED-RELATED"/>
    <property type="match status" value="1"/>
</dbReference>
<evidence type="ECO:0000259" key="1">
    <source>
        <dbReference type="PROSITE" id="PS51186"/>
    </source>
</evidence>
<feature type="domain" description="N-acetyltransferase" evidence="1">
    <location>
        <begin position="8"/>
        <end position="164"/>
    </location>
</feature>
<dbReference type="Gene3D" id="3.40.630.30">
    <property type="match status" value="1"/>
</dbReference>
<dbReference type="InterPro" id="IPR016181">
    <property type="entry name" value="Acyl_CoA_acyltransferase"/>
</dbReference>
<reference evidence="2" key="1">
    <citation type="submission" date="2016-05" db="EMBL/GenBank/DDBJ databases">
        <authorList>
            <person name="Cock P.J.A."/>
            <person name="Cock P.J.A."/>
        </authorList>
    </citation>
    <scope>NUCLEOTIDE SEQUENCE</scope>
    <source>
        <strain evidence="2">PWN146_assembly</strain>
    </source>
</reference>
<proteinExistence type="predicted"/>
<dbReference type="GO" id="GO:0016747">
    <property type="term" value="F:acyltransferase activity, transferring groups other than amino-acyl groups"/>
    <property type="evidence" value="ECO:0007669"/>
    <property type="project" value="InterPro"/>
</dbReference>
<dbReference type="AlphaFoldDB" id="A0A1C3HGY8"/>
<keyword evidence="2" id="KW-0808">Transferase</keyword>
<protein>
    <submittedName>
        <fullName evidence="2">Ribosomal N-acetyltransferase YdaF</fullName>
        <ecNumber evidence="2">2.3.1.-</ecNumber>
    </submittedName>
</protein>
<dbReference type="PANTHER" id="PTHR43792:SF1">
    <property type="entry name" value="N-ACETYLTRANSFERASE DOMAIN-CONTAINING PROTEIN"/>
    <property type="match status" value="1"/>
</dbReference>
<dbReference type="InterPro" id="IPR000182">
    <property type="entry name" value="GNAT_dom"/>
</dbReference>
<dbReference type="SUPFAM" id="SSF55729">
    <property type="entry name" value="Acyl-CoA N-acyltransferases (Nat)"/>
    <property type="match status" value="1"/>
</dbReference>
<dbReference type="CDD" id="cd04301">
    <property type="entry name" value="NAT_SF"/>
    <property type="match status" value="1"/>
</dbReference>
<organism evidence="2">
    <name type="scientific">Serratia marcescens</name>
    <dbReference type="NCBI Taxonomy" id="615"/>
    <lineage>
        <taxon>Bacteria</taxon>
        <taxon>Pseudomonadati</taxon>
        <taxon>Pseudomonadota</taxon>
        <taxon>Gammaproteobacteria</taxon>
        <taxon>Enterobacterales</taxon>
        <taxon>Yersiniaceae</taxon>
        <taxon>Serratia</taxon>
    </lineage>
</organism>
<name>A0A1C3HGY8_SERMA</name>
<evidence type="ECO:0000313" key="2">
    <source>
        <dbReference type="EMBL" id="SAY44288.1"/>
    </source>
</evidence>
<dbReference type="EC" id="2.3.1.-" evidence="2"/>
<dbReference type="PROSITE" id="PS51186">
    <property type="entry name" value="GNAT"/>
    <property type="match status" value="1"/>
</dbReference>
<gene>
    <name evidence="2" type="primary">ydaF_2</name>
    <name evidence="2" type="ORF">PWN146_02990</name>
</gene>
<accession>A0A1C3HGY8</accession>
<dbReference type="EMBL" id="LT575490">
    <property type="protein sequence ID" value="SAY44288.1"/>
    <property type="molecule type" value="Genomic_DNA"/>
</dbReference>
<dbReference type="Pfam" id="PF13302">
    <property type="entry name" value="Acetyltransf_3"/>
    <property type="match status" value="1"/>
</dbReference>
<sequence length="179" mass="20227">MKLVTERLSLQSITAEDWPLFLRLYQDPEVIRYISDPRSEAEIRARFEERLPAWDKHGEQWLCLVMREKHSEEAVGITGFRPQWVPYRQAEVGYGSLPAGQGKGYGKESLRAVLDFAVNACGFHKLTATVTAGNLASRGLLESCGFQLEGTLRDNYRLAGQWCDDWLFGLLAAEFQGGK</sequence>
<dbReference type="InterPro" id="IPR051531">
    <property type="entry name" value="N-acetyltransferase"/>
</dbReference>